<gene>
    <name evidence="2" type="ORF">PODLI_1B034303</name>
</gene>
<dbReference type="PANTHER" id="PTHR28642">
    <property type="entry name" value="MEIOSIS 1 ARREST PROTEIN"/>
    <property type="match status" value="1"/>
</dbReference>
<dbReference type="InterPro" id="IPR033587">
    <property type="entry name" value="M1AP"/>
</dbReference>
<feature type="compositionally biased region" description="Basic and acidic residues" evidence="1">
    <location>
        <begin position="664"/>
        <end position="676"/>
    </location>
</feature>
<dbReference type="Proteomes" id="UP001178461">
    <property type="component" value="Chromosome 9"/>
</dbReference>
<organism evidence="2 3">
    <name type="scientific">Podarcis lilfordi</name>
    <name type="common">Lilford's wall lizard</name>
    <dbReference type="NCBI Taxonomy" id="74358"/>
    <lineage>
        <taxon>Eukaryota</taxon>
        <taxon>Metazoa</taxon>
        <taxon>Chordata</taxon>
        <taxon>Craniata</taxon>
        <taxon>Vertebrata</taxon>
        <taxon>Euteleostomi</taxon>
        <taxon>Lepidosauria</taxon>
        <taxon>Squamata</taxon>
        <taxon>Bifurcata</taxon>
        <taxon>Unidentata</taxon>
        <taxon>Episquamata</taxon>
        <taxon>Laterata</taxon>
        <taxon>Lacertibaenia</taxon>
        <taxon>Lacertidae</taxon>
        <taxon>Podarcis</taxon>
    </lineage>
</organism>
<dbReference type="GO" id="GO:0051308">
    <property type="term" value="P:male meiosis chromosome separation"/>
    <property type="evidence" value="ECO:0007669"/>
    <property type="project" value="TreeGrafter"/>
</dbReference>
<dbReference type="GO" id="GO:0007127">
    <property type="term" value="P:meiosis I"/>
    <property type="evidence" value="ECO:0007669"/>
    <property type="project" value="InterPro"/>
</dbReference>
<protein>
    <recommendedName>
        <fullName evidence="4">Meiosis 1 associated protein</fullName>
    </recommendedName>
</protein>
<evidence type="ECO:0000256" key="1">
    <source>
        <dbReference type="SAM" id="MobiDB-lite"/>
    </source>
</evidence>
<evidence type="ECO:0000313" key="2">
    <source>
        <dbReference type="EMBL" id="CAI5785036.1"/>
    </source>
</evidence>
<proteinExistence type="predicted"/>
<feature type="compositionally biased region" description="Basic and acidic residues" evidence="1">
    <location>
        <begin position="590"/>
        <end position="599"/>
    </location>
</feature>
<keyword evidence="3" id="KW-1185">Reference proteome</keyword>
<dbReference type="AlphaFoldDB" id="A0AA35PDL6"/>
<sequence length="684" mass="73902">MLLDRRLDPKPWFPSERLPLVGCPTGSCGNPSKPRGAAGAATPRPGLLWAERLFLRVTGAAASMVPTQPCPAIQEVKCSGPGLELHPAATLPPSLPPHLCPGVLLRAHWFACQLSTRLLLSLHVILFSLFGTREIPHPDIALSGRLGRQLQALFPLDHHEFWTARRQQRCLAGPPRIPLLSLYVVQSQQECLLPFVPVRGSFSRLQSCLAELRALPSEGVFHLKEDAIVQAVQDGLQPGTPAPGQGLAGASRSSSSLEMTILTGQPSAKVARQLEAGLQGIDLVNLRQLQVVEVSTRGLQEAPEAAAEDREGATPSSSGSRGESAVTLGAVLDLQTVENDVVALETFFKGWFHDHSPDQEHLHLLLLAGALCPPTAAQSCPVCVKCDAQERLLSPALLTSACGDGPTAQWEDASGPFWMAAGPGLVPRKLRILRALEAKGLCTSLLYGLPLVIRPTSCWRMNWDELEANQQLFRALCHCLWKRNWLLLAKYETPPGAPGPGCGPPWPSPLQVLLPSEGAASLLLCSLVGRELLLPCSFPLLPAEPPQDTLSQMENLLDGLDLEPAYSPLSGGAPLYQALRSSLGRPPPSRPERKADRHLPRQQGTRPHLGKARAMVAPPAHGTRCPPPTRLLPVLRRRRRVPGRHVTPQGPLPLPHGGPAEPELPQKEEPNPDRHPMTRTLLST</sequence>
<evidence type="ECO:0000313" key="3">
    <source>
        <dbReference type="Proteomes" id="UP001178461"/>
    </source>
</evidence>
<dbReference type="PANTHER" id="PTHR28642:SF1">
    <property type="entry name" value="MEIOSIS 1 ARREST PROTEIN"/>
    <property type="match status" value="1"/>
</dbReference>
<dbReference type="EMBL" id="OX395134">
    <property type="protein sequence ID" value="CAI5785036.1"/>
    <property type="molecule type" value="Genomic_DNA"/>
</dbReference>
<dbReference type="GO" id="GO:0007283">
    <property type="term" value="P:spermatogenesis"/>
    <property type="evidence" value="ECO:0007669"/>
    <property type="project" value="InterPro"/>
</dbReference>
<evidence type="ECO:0008006" key="4">
    <source>
        <dbReference type="Google" id="ProtNLM"/>
    </source>
</evidence>
<reference evidence="2" key="1">
    <citation type="submission" date="2022-12" db="EMBL/GenBank/DDBJ databases">
        <authorList>
            <person name="Alioto T."/>
            <person name="Alioto T."/>
            <person name="Gomez Garrido J."/>
        </authorList>
    </citation>
    <scope>NUCLEOTIDE SEQUENCE</scope>
</reference>
<feature type="region of interest" description="Disordered" evidence="1">
    <location>
        <begin position="578"/>
        <end position="684"/>
    </location>
</feature>
<name>A0AA35PDL6_9SAUR</name>
<feature type="region of interest" description="Disordered" evidence="1">
    <location>
        <begin position="300"/>
        <end position="324"/>
    </location>
</feature>
<accession>A0AA35PDL6</accession>